<proteinExistence type="predicted"/>
<dbReference type="InterPro" id="IPR004358">
    <property type="entry name" value="Sig_transdc_His_kin-like_C"/>
</dbReference>
<dbReference type="Gene3D" id="3.30.565.10">
    <property type="entry name" value="Histidine kinase-like ATPase, C-terminal domain"/>
    <property type="match status" value="1"/>
</dbReference>
<dbReference type="SUPFAM" id="SSF47384">
    <property type="entry name" value="Homodimeric domain of signal transducing histidine kinase"/>
    <property type="match status" value="1"/>
</dbReference>
<name>A0ABR8CW43_9NOST</name>
<dbReference type="InterPro" id="IPR052162">
    <property type="entry name" value="Sensor_kinase/Photoreceptor"/>
</dbReference>
<dbReference type="Pfam" id="PF08447">
    <property type="entry name" value="PAS_3"/>
    <property type="match status" value="1"/>
</dbReference>
<dbReference type="EC" id="2.7.13.3" evidence="2"/>
<dbReference type="PROSITE" id="PS50112">
    <property type="entry name" value="PAS"/>
    <property type="match status" value="1"/>
</dbReference>
<gene>
    <name evidence="10" type="ORF">H6G18_23920</name>
</gene>
<dbReference type="PANTHER" id="PTHR43304">
    <property type="entry name" value="PHYTOCHROME-LIKE PROTEIN CPH1"/>
    <property type="match status" value="1"/>
</dbReference>
<dbReference type="InterPro" id="IPR005467">
    <property type="entry name" value="His_kinase_dom"/>
</dbReference>
<dbReference type="Gene3D" id="1.10.287.130">
    <property type="match status" value="1"/>
</dbReference>
<dbReference type="CDD" id="cd00130">
    <property type="entry name" value="PAS"/>
    <property type="match status" value="1"/>
</dbReference>
<evidence type="ECO:0000259" key="7">
    <source>
        <dbReference type="PROSITE" id="PS50109"/>
    </source>
</evidence>
<organism evidence="10 11">
    <name type="scientific">Anabaena subtropica FACHB-260</name>
    <dbReference type="NCBI Taxonomy" id="2692884"/>
    <lineage>
        <taxon>Bacteria</taxon>
        <taxon>Bacillati</taxon>
        <taxon>Cyanobacteriota</taxon>
        <taxon>Cyanophyceae</taxon>
        <taxon>Nostocales</taxon>
        <taxon>Nostocaceae</taxon>
        <taxon>Anabaena</taxon>
    </lineage>
</organism>
<dbReference type="InterPro" id="IPR001610">
    <property type="entry name" value="PAC"/>
</dbReference>
<dbReference type="Gene3D" id="3.30.450.20">
    <property type="entry name" value="PAS domain"/>
    <property type="match status" value="1"/>
</dbReference>
<comment type="catalytic activity">
    <reaction evidence="1">
        <text>ATP + protein L-histidine = ADP + protein N-phospho-L-histidine.</text>
        <dbReference type="EC" id="2.7.13.3"/>
    </reaction>
</comment>
<keyword evidence="3" id="KW-0597">Phosphoprotein</keyword>
<dbReference type="SMART" id="SM00086">
    <property type="entry name" value="PAC"/>
    <property type="match status" value="1"/>
</dbReference>
<dbReference type="Pfam" id="PF02518">
    <property type="entry name" value="HATPase_c"/>
    <property type="match status" value="1"/>
</dbReference>
<evidence type="ECO:0000313" key="11">
    <source>
        <dbReference type="Proteomes" id="UP000607281"/>
    </source>
</evidence>
<dbReference type="CDD" id="cd00082">
    <property type="entry name" value="HisKA"/>
    <property type="match status" value="1"/>
</dbReference>
<dbReference type="SMART" id="SM00388">
    <property type="entry name" value="HisKA"/>
    <property type="match status" value="1"/>
</dbReference>
<dbReference type="SUPFAM" id="SSF55874">
    <property type="entry name" value="ATPase domain of HSP90 chaperone/DNA topoisomerase II/histidine kinase"/>
    <property type="match status" value="1"/>
</dbReference>
<dbReference type="Pfam" id="PF00512">
    <property type="entry name" value="HisKA"/>
    <property type="match status" value="1"/>
</dbReference>
<sequence>MGIATNQTIQESDRYYANIAEMAPVGIFHTDIMGNCLYVNQRWCEISGLSLKQSLGQGWRVAIHPDDLKLIEAQAQHFLLNRESLKTEFRLQNHQGKITWVLSEAVVENDDDGRVVGYIGTIVDISQRKQTEITVEERAKELIRVNTILVQTTTLLQQRNQELDQFAYVASHDLKAPLRAIASLSEWLEEDLADKLPKENQHQMQLLRGRVRRMEGLINGLLEYSRIGRVHTELTSVNVDSLLKEVIDSLQPPATFQIEIQPEMPTFFTKKVPLQQVFANLIDNAIQHHSRTDGRVKISVRDLGKYYEFSVADDGPGIPLEYQDKVFVIFQTLEPRDRKENTGIGLAIVKKIVETEGGFITLKPVSGPGSTFCFTWPKRSPE</sequence>
<feature type="domain" description="PAC" evidence="9">
    <location>
        <begin position="85"/>
        <end position="137"/>
    </location>
</feature>
<dbReference type="InterPro" id="IPR000700">
    <property type="entry name" value="PAS-assoc_C"/>
</dbReference>
<evidence type="ECO:0000256" key="1">
    <source>
        <dbReference type="ARBA" id="ARBA00000085"/>
    </source>
</evidence>
<protein>
    <recommendedName>
        <fullName evidence="2">histidine kinase</fullName>
        <ecNumber evidence="2">2.7.13.3</ecNumber>
    </recommendedName>
</protein>
<reference evidence="10 11" key="1">
    <citation type="journal article" date="2020" name="ISME J.">
        <title>Comparative genomics reveals insights into cyanobacterial evolution and habitat adaptation.</title>
        <authorList>
            <person name="Chen M.Y."/>
            <person name="Teng W.K."/>
            <person name="Zhao L."/>
            <person name="Hu C.X."/>
            <person name="Zhou Y.K."/>
            <person name="Han B.P."/>
            <person name="Song L.R."/>
            <person name="Shu W.S."/>
        </authorList>
    </citation>
    <scope>NUCLEOTIDE SEQUENCE [LARGE SCALE GENOMIC DNA]</scope>
    <source>
        <strain evidence="10 11">FACHB-260</strain>
    </source>
</reference>
<dbReference type="InterPro" id="IPR003594">
    <property type="entry name" value="HATPase_dom"/>
</dbReference>
<evidence type="ECO:0000256" key="2">
    <source>
        <dbReference type="ARBA" id="ARBA00012438"/>
    </source>
</evidence>
<keyword evidence="5" id="KW-0418">Kinase</keyword>
<accession>A0ABR8CW43</accession>
<feature type="domain" description="Histidine kinase" evidence="7">
    <location>
        <begin position="169"/>
        <end position="380"/>
    </location>
</feature>
<evidence type="ECO:0000256" key="6">
    <source>
        <dbReference type="ARBA" id="ARBA00023012"/>
    </source>
</evidence>
<dbReference type="PROSITE" id="PS50109">
    <property type="entry name" value="HIS_KIN"/>
    <property type="match status" value="1"/>
</dbReference>
<evidence type="ECO:0000256" key="5">
    <source>
        <dbReference type="ARBA" id="ARBA00022777"/>
    </source>
</evidence>
<dbReference type="RefSeq" id="WP_190409559.1">
    <property type="nucleotide sequence ID" value="NZ_JACJRF010000077.1"/>
</dbReference>
<evidence type="ECO:0000256" key="3">
    <source>
        <dbReference type="ARBA" id="ARBA00022553"/>
    </source>
</evidence>
<dbReference type="SMART" id="SM00091">
    <property type="entry name" value="PAS"/>
    <property type="match status" value="1"/>
</dbReference>
<evidence type="ECO:0000256" key="4">
    <source>
        <dbReference type="ARBA" id="ARBA00022679"/>
    </source>
</evidence>
<dbReference type="InterPro" id="IPR036890">
    <property type="entry name" value="HATPase_C_sf"/>
</dbReference>
<dbReference type="SMART" id="SM00387">
    <property type="entry name" value="HATPase_c"/>
    <property type="match status" value="1"/>
</dbReference>
<evidence type="ECO:0000259" key="9">
    <source>
        <dbReference type="PROSITE" id="PS50113"/>
    </source>
</evidence>
<dbReference type="InterPro" id="IPR003661">
    <property type="entry name" value="HisK_dim/P_dom"/>
</dbReference>
<dbReference type="PROSITE" id="PS50113">
    <property type="entry name" value="PAC"/>
    <property type="match status" value="1"/>
</dbReference>
<comment type="caution">
    <text evidence="10">The sequence shown here is derived from an EMBL/GenBank/DDBJ whole genome shotgun (WGS) entry which is preliminary data.</text>
</comment>
<dbReference type="InterPro" id="IPR013655">
    <property type="entry name" value="PAS_fold_3"/>
</dbReference>
<dbReference type="PRINTS" id="PR00344">
    <property type="entry name" value="BCTRLSENSOR"/>
</dbReference>
<evidence type="ECO:0000313" key="10">
    <source>
        <dbReference type="EMBL" id="MBD2347153.1"/>
    </source>
</evidence>
<dbReference type="PANTHER" id="PTHR43304:SF1">
    <property type="entry name" value="PAC DOMAIN-CONTAINING PROTEIN"/>
    <property type="match status" value="1"/>
</dbReference>
<feature type="domain" description="PAS" evidence="8">
    <location>
        <begin position="12"/>
        <end position="82"/>
    </location>
</feature>
<dbReference type="InterPro" id="IPR000014">
    <property type="entry name" value="PAS"/>
</dbReference>
<keyword evidence="6" id="KW-0902">Two-component regulatory system</keyword>
<dbReference type="InterPro" id="IPR036097">
    <property type="entry name" value="HisK_dim/P_sf"/>
</dbReference>
<evidence type="ECO:0000259" key="8">
    <source>
        <dbReference type="PROSITE" id="PS50112"/>
    </source>
</evidence>
<keyword evidence="4" id="KW-0808">Transferase</keyword>
<dbReference type="NCBIfam" id="TIGR00229">
    <property type="entry name" value="sensory_box"/>
    <property type="match status" value="1"/>
</dbReference>
<dbReference type="SUPFAM" id="SSF55785">
    <property type="entry name" value="PYP-like sensor domain (PAS domain)"/>
    <property type="match status" value="1"/>
</dbReference>
<dbReference type="EMBL" id="JACJRF010000077">
    <property type="protein sequence ID" value="MBD2347153.1"/>
    <property type="molecule type" value="Genomic_DNA"/>
</dbReference>
<dbReference type="Proteomes" id="UP000607281">
    <property type="component" value="Unassembled WGS sequence"/>
</dbReference>
<dbReference type="InterPro" id="IPR035965">
    <property type="entry name" value="PAS-like_dom_sf"/>
</dbReference>
<keyword evidence="11" id="KW-1185">Reference proteome</keyword>